<evidence type="ECO:0000259" key="7">
    <source>
        <dbReference type="Pfam" id="PF20684"/>
    </source>
</evidence>
<feature type="transmembrane region" description="Helical" evidence="6">
    <location>
        <begin position="52"/>
        <end position="72"/>
    </location>
</feature>
<evidence type="ECO:0000256" key="2">
    <source>
        <dbReference type="ARBA" id="ARBA00022692"/>
    </source>
</evidence>
<feature type="transmembrane region" description="Helical" evidence="6">
    <location>
        <begin position="252"/>
        <end position="275"/>
    </location>
</feature>
<sequence length="355" mass="39275">MVAGALPHDGKPESIAYRVIIVAAVGPAITIPICLLRFYTKRSILRLVTIDDYLIIPATLLAFGFSILIFYQTTNGLGKHVWAVPADRFSRLMKIGVIAGPLFYNLSTLFTKVSLCAFYLRLSPSKSFTYAVYAVALVSILHNLIAALGIVINCNPIAKYWDYSITTGSCVNLNAFFLSVACINAATDLALLFLPIRIIWGLHLPMRRKISVAILLLTGSFVCVVSLIRVSMVVEGMNTTTMDATWGMVANFIWILIEMWLGIICACLPSLYSLLRKLFPLIHGRTRKPTLAAVRDPNSDRLEQMEHAESGYYSGQISQFSMRTVDQPVQPHMSPTVRPEPSDKSLISTVRVGEV</sequence>
<dbReference type="PANTHER" id="PTHR33048:SF47">
    <property type="entry name" value="INTEGRAL MEMBRANE PROTEIN-RELATED"/>
    <property type="match status" value="1"/>
</dbReference>
<feature type="transmembrane region" description="Helical" evidence="6">
    <location>
        <begin position="132"/>
        <end position="153"/>
    </location>
</feature>
<feature type="transmembrane region" description="Helical" evidence="6">
    <location>
        <begin position="173"/>
        <end position="200"/>
    </location>
</feature>
<keyword evidence="9" id="KW-1185">Reference proteome</keyword>
<evidence type="ECO:0000256" key="3">
    <source>
        <dbReference type="ARBA" id="ARBA00022989"/>
    </source>
</evidence>
<dbReference type="GO" id="GO:0016020">
    <property type="term" value="C:membrane"/>
    <property type="evidence" value="ECO:0007669"/>
    <property type="project" value="UniProtKB-SubCell"/>
</dbReference>
<dbReference type="STRING" id="1231657.A0A1Y1ZHE4"/>
<protein>
    <recommendedName>
        <fullName evidence="7">Rhodopsin domain-containing protein</fullName>
    </recommendedName>
</protein>
<dbReference type="OrthoDB" id="444631at2759"/>
<dbReference type="Proteomes" id="UP000193144">
    <property type="component" value="Unassembled WGS sequence"/>
</dbReference>
<comment type="caution">
    <text evidence="8">The sequence shown here is derived from an EMBL/GenBank/DDBJ whole genome shotgun (WGS) entry which is preliminary data.</text>
</comment>
<proteinExistence type="inferred from homology"/>
<evidence type="ECO:0000313" key="8">
    <source>
        <dbReference type="EMBL" id="ORY09604.1"/>
    </source>
</evidence>
<comment type="similarity">
    <text evidence="5">Belongs to the SAT4 family.</text>
</comment>
<comment type="subcellular location">
    <subcellularLocation>
        <location evidence="1">Membrane</location>
        <topology evidence="1">Multi-pass membrane protein</topology>
    </subcellularLocation>
</comment>
<keyword evidence="3 6" id="KW-1133">Transmembrane helix</keyword>
<reference evidence="8 9" key="1">
    <citation type="submission" date="2016-07" db="EMBL/GenBank/DDBJ databases">
        <title>Pervasive Adenine N6-methylation of Active Genes in Fungi.</title>
        <authorList>
            <consortium name="DOE Joint Genome Institute"/>
            <person name="Mondo S.J."/>
            <person name="Dannebaum R.O."/>
            <person name="Kuo R.C."/>
            <person name="Labutti K."/>
            <person name="Haridas S."/>
            <person name="Kuo A."/>
            <person name="Salamov A."/>
            <person name="Ahrendt S.R."/>
            <person name="Lipzen A."/>
            <person name="Sullivan W."/>
            <person name="Andreopoulos W.B."/>
            <person name="Clum A."/>
            <person name="Lindquist E."/>
            <person name="Daum C."/>
            <person name="Ramamoorthy G.K."/>
            <person name="Gryganskyi A."/>
            <person name="Culley D."/>
            <person name="Magnuson J.K."/>
            <person name="James T.Y."/>
            <person name="O'Malley M.A."/>
            <person name="Stajich J.E."/>
            <person name="Spatafora J.W."/>
            <person name="Visel A."/>
            <person name="Grigoriev I.V."/>
        </authorList>
    </citation>
    <scope>NUCLEOTIDE SEQUENCE [LARGE SCALE GENOMIC DNA]</scope>
    <source>
        <strain evidence="8 9">CBS 115471</strain>
    </source>
</reference>
<evidence type="ECO:0000256" key="1">
    <source>
        <dbReference type="ARBA" id="ARBA00004141"/>
    </source>
</evidence>
<evidence type="ECO:0000256" key="4">
    <source>
        <dbReference type="ARBA" id="ARBA00023136"/>
    </source>
</evidence>
<feature type="transmembrane region" description="Helical" evidence="6">
    <location>
        <begin position="92"/>
        <end position="120"/>
    </location>
</feature>
<name>A0A1Y1ZHE4_9PLEO</name>
<gene>
    <name evidence="8" type="ORF">BCR34DRAFT_368527</name>
</gene>
<evidence type="ECO:0000256" key="6">
    <source>
        <dbReference type="SAM" id="Phobius"/>
    </source>
</evidence>
<evidence type="ECO:0000313" key="9">
    <source>
        <dbReference type="Proteomes" id="UP000193144"/>
    </source>
</evidence>
<accession>A0A1Y1ZHE4</accession>
<dbReference type="PANTHER" id="PTHR33048">
    <property type="entry name" value="PTH11-LIKE INTEGRAL MEMBRANE PROTEIN (AFU_ORTHOLOGUE AFUA_5G11245)"/>
    <property type="match status" value="1"/>
</dbReference>
<dbReference type="Pfam" id="PF20684">
    <property type="entry name" value="Fung_rhodopsin"/>
    <property type="match status" value="1"/>
</dbReference>
<feature type="transmembrane region" description="Helical" evidence="6">
    <location>
        <begin position="212"/>
        <end position="232"/>
    </location>
</feature>
<keyword evidence="4 6" id="KW-0472">Membrane</keyword>
<dbReference type="InterPro" id="IPR049326">
    <property type="entry name" value="Rhodopsin_dom_fungi"/>
</dbReference>
<organism evidence="8 9">
    <name type="scientific">Clohesyomyces aquaticus</name>
    <dbReference type="NCBI Taxonomy" id="1231657"/>
    <lineage>
        <taxon>Eukaryota</taxon>
        <taxon>Fungi</taxon>
        <taxon>Dikarya</taxon>
        <taxon>Ascomycota</taxon>
        <taxon>Pezizomycotina</taxon>
        <taxon>Dothideomycetes</taxon>
        <taxon>Pleosporomycetidae</taxon>
        <taxon>Pleosporales</taxon>
        <taxon>Lindgomycetaceae</taxon>
        <taxon>Clohesyomyces</taxon>
    </lineage>
</organism>
<feature type="transmembrane region" description="Helical" evidence="6">
    <location>
        <begin position="15"/>
        <end position="40"/>
    </location>
</feature>
<dbReference type="EMBL" id="MCFA01000084">
    <property type="protein sequence ID" value="ORY09604.1"/>
    <property type="molecule type" value="Genomic_DNA"/>
</dbReference>
<keyword evidence="2 6" id="KW-0812">Transmembrane</keyword>
<dbReference type="AlphaFoldDB" id="A0A1Y1ZHE4"/>
<feature type="domain" description="Rhodopsin" evidence="7">
    <location>
        <begin position="36"/>
        <end position="277"/>
    </location>
</feature>
<evidence type="ECO:0000256" key="5">
    <source>
        <dbReference type="ARBA" id="ARBA00038359"/>
    </source>
</evidence>
<dbReference type="InterPro" id="IPR052337">
    <property type="entry name" value="SAT4-like"/>
</dbReference>